<dbReference type="SUPFAM" id="SSF51679">
    <property type="entry name" value="Bacterial luciferase-like"/>
    <property type="match status" value="1"/>
</dbReference>
<dbReference type="Proteomes" id="UP000244989">
    <property type="component" value="Unassembled WGS sequence"/>
</dbReference>
<keyword evidence="4" id="KW-1185">Reference proteome</keyword>
<dbReference type="PANTHER" id="PTHR30137">
    <property type="entry name" value="LUCIFERASE-LIKE MONOOXYGENASE"/>
    <property type="match status" value="1"/>
</dbReference>
<dbReference type="AlphaFoldDB" id="A0A2U1T4F8"/>
<dbReference type="Gene3D" id="3.20.20.30">
    <property type="entry name" value="Luciferase-like domain"/>
    <property type="match status" value="1"/>
</dbReference>
<dbReference type="EMBL" id="QEEZ01000026">
    <property type="protein sequence ID" value="PWC00890.1"/>
    <property type="molecule type" value="Genomic_DNA"/>
</dbReference>
<proteinExistence type="predicted"/>
<reference evidence="4" key="1">
    <citation type="submission" date="2018-04" db="EMBL/GenBank/DDBJ databases">
        <authorList>
            <person name="Liu S."/>
            <person name="Wang Z."/>
            <person name="Li J."/>
        </authorList>
    </citation>
    <scope>NUCLEOTIDE SEQUENCE [LARGE SCALE GENOMIC DNA]</scope>
    <source>
        <strain evidence="4">2189</strain>
    </source>
</reference>
<dbReference type="InterPro" id="IPR036661">
    <property type="entry name" value="Luciferase-like_sf"/>
</dbReference>
<dbReference type="GO" id="GO:0005829">
    <property type="term" value="C:cytosol"/>
    <property type="evidence" value="ECO:0007669"/>
    <property type="project" value="TreeGrafter"/>
</dbReference>
<dbReference type="RefSeq" id="WP_108432034.1">
    <property type="nucleotide sequence ID" value="NZ_CP026947.1"/>
</dbReference>
<dbReference type="NCBIfam" id="TIGR03558">
    <property type="entry name" value="oxido_grp_1"/>
    <property type="match status" value="1"/>
</dbReference>
<gene>
    <name evidence="3" type="ORF">DF222_10385</name>
</gene>
<accession>A0A2U1T4F8</accession>
<dbReference type="InterPro" id="IPR011251">
    <property type="entry name" value="Luciferase-like_dom"/>
</dbReference>
<sequence>MTRRVPLSLIDFCTIYQDESPGESMQRSVELARKAEGLGFSRIWYAEHHNMRHIASSVPAVLIAHVAAHTEKIRLGAGGVMLPNHAPYTVAEQFGTLAELHPGRIDLGLGRAPGTDMNTLGRALRRSPDAAEHFPDDIVELRGYLSGHSRIPGVRAVPGEGTNVPLYVLGSSMYGASLAAQLGIPYAFASHFAPTRLKQATTHYRENFTPSEILSEPYVVAAVNVVADESEEAAAKQREKVERERVRKMITRSGSSVTEEQLDSLVASPQGRQMIDMLRYTATGTGEQVADYLEEFSETAKADELMISLQGPTYDHTLKAMDILAEAWGLDPNDTAGAPGDWARNL</sequence>
<evidence type="ECO:0000259" key="2">
    <source>
        <dbReference type="Pfam" id="PF00296"/>
    </source>
</evidence>
<evidence type="ECO:0000256" key="1">
    <source>
        <dbReference type="ARBA" id="ARBA00007789"/>
    </source>
</evidence>
<dbReference type="PANTHER" id="PTHR30137:SF6">
    <property type="entry name" value="LUCIFERASE-LIKE MONOOXYGENASE"/>
    <property type="match status" value="1"/>
</dbReference>
<feature type="domain" description="Luciferase-like" evidence="2">
    <location>
        <begin position="20"/>
        <end position="299"/>
    </location>
</feature>
<organism evidence="3 4">
    <name type="scientific">Corynebacterium yudongzhengii</name>
    <dbReference type="NCBI Taxonomy" id="2080740"/>
    <lineage>
        <taxon>Bacteria</taxon>
        <taxon>Bacillati</taxon>
        <taxon>Actinomycetota</taxon>
        <taxon>Actinomycetes</taxon>
        <taxon>Mycobacteriales</taxon>
        <taxon>Corynebacteriaceae</taxon>
        <taxon>Corynebacterium</taxon>
    </lineage>
</organism>
<comment type="similarity">
    <text evidence="1">To bacterial alkanal monooxygenase alpha and beta chains.</text>
</comment>
<comment type="caution">
    <text evidence="3">The sequence shown here is derived from an EMBL/GenBank/DDBJ whole genome shotgun (WGS) entry which is preliminary data.</text>
</comment>
<evidence type="ECO:0000313" key="4">
    <source>
        <dbReference type="Proteomes" id="UP000244989"/>
    </source>
</evidence>
<dbReference type="InterPro" id="IPR050766">
    <property type="entry name" value="Bact_Lucif_Oxidored"/>
</dbReference>
<protein>
    <submittedName>
        <fullName evidence="3">LLM class flavin-dependent oxidoreductase</fullName>
    </submittedName>
</protein>
<name>A0A2U1T4F8_9CORY</name>
<dbReference type="InterPro" id="IPR019949">
    <property type="entry name" value="CmoO-like"/>
</dbReference>
<dbReference type="KEGG" id="cyz:C3B44_08740"/>
<evidence type="ECO:0000313" key="3">
    <source>
        <dbReference type="EMBL" id="PWC00890.1"/>
    </source>
</evidence>
<dbReference type="GO" id="GO:0016705">
    <property type="term" value="F:oxidoreductase activity, acting on paired donors, with incorporation or reduction of molecular oxygen"/>
    <property type="evidence" value="ECO:0007669"/>
    <property type="project" value="InterPro"/>
</dbReference>
<dbReference type="Pfam" id="PF00296">
    <property type="entry name" value="Bac_luciferase"/>
    <property type="match status" value="1"/>
</dbReference>
<dbReference type="OrthoDB" id="9780518at2"/>